<dbReference type="VEuPathDB" id="FungiDB:CJI97_004155"/>
<feature type="compositionally biased region" description="Acidic residues" evidence="1">
    <location>
        <begin position="386"/>
        <end position="403"/>
    </location>
</feature>
<dbReference type="Proteomes" id="UP000037122">
    <property type="component" value="Unassembled WGS sequence"/>
</dbReference>
<feature type="compositionally biased region" description="Polar residues" evidence="1">
    <location>
        <begin position="205"/>
        <end position="214"/>
    </location>
</feature>
<feature type="compositionally biased region" description="Polar residues" evidence="1">
    <location>
        <begin position="282"/>
        <end position="294"/>
    </location>
</feature>
<evidence type="ECO:0000256" key="1">
    <source>
        <dbReference type="SAM" id="MobiDB-lite"/>
    </source>
</evidence>
<name>A0A0L0P9F6_CANAR</name>
<evidence type="ECO:0000313" key="3">
    <source>
        <dbReference type="Proteomes" id="UP000037122"/>
    </source>
</evidence>
<dbReference type="AlphaFoldDB" id="A0A0L0P9F6"/>
<dbReference type="EMBL" id="LGST01000002">
    <property type="protein sequence ID" value="KNE02656.1"/>
    <property type="molecule type" value="Genomic_DNA"/>
</dbReference>
<feature type="compositionally biased region" description="Polar residues" evidence="1">
    <location>
        <begin position="164"/>
        <end position="197"/>
    </location>
</feature>
<dbReference type="VEuPathDB" id="FungiDB:CJI96_0002614"/>
<reference evidence="3" key="1">
    <citation type="journal article" date="2015" name="BMC Genomics">
        <title>Draft genome of a commonly misdiagnosed multidrug resistant pathogen Candida auris.</title>
        <authorList>
            <person name="Chatterjee S."/>
            <person name="Alampalli S.V."/>
            <person name="Nageshan R.K."/>
            <person name="Chettiar S.T."/>
            <person name="Joshi S."/>
            <person name="Tatu U.S."/>
        </authorList>
    </citation>
    <scope>NUCLEOTIDE SEQUENCE [LARGE SCALE GENOMIC DNA]</scope>
    <source>
        <strain evidence="3">6684</strain>
    </source>
</reference>
<feature type="compositionally biased region" description="Polar residues" evidence="1">
    <location>
        <begin position="119"/>
        <end position="140"/>
    </location>
</feature>
<dbReference type="VEuPathDB" id="FungiDB:QG37_00028"/>
<dbReference type="VEuPathDB" id="FungiDB:CJJ07_000838"/>
<feature type="compositionally biased region" description="Polar residues" evidence="1">
    <location>
        <begin position="1"/>
        <end position="11"/>
    </location>
</feature>
<feature type="compositionally biased region" description="Polar residues" evidence="1">
    <location>
        <begin position="316"/>
        <end position="326"/>
    </location>
</feature>
<evidence type="ECO:0000313" key="2">
    <source>
        <dbReference type="EMBL" id="KNE02656.1"/>
    </source>
</evidence>
<feature type="region of interest" description="Disordered" evidence="1">
    <location>
        <begin position="1"/>
        <end position="403"/>
    </location>
</feature>
<gene>
    <name evidence="2" type="ORF">QG37_00028</name>
</gene>
<protein>
    <submittedName>
        <fullName evidence="2">Uncharacterized protein</fullName>
    </submittedName>
</protein>
<feature type="compositionally biased region" description="Basic and acidic residues" evidence="1">
    <location>
        <begin position="224"/>
        <end position="240"/>
    </location>
</feature>
<feature type="compositionally biased region" description="Low complexity" evidence="1">
    <location>
        <begin position="352"/>
        <end position="368"/>
    </location>
</feature>
<organism evidence="2 3">
    <name type="scientific">Candidozyma auris</name>
    <name type="common">Yeast</name>
    <name type="synonym">Candida auris</name>
    <dbReference type="NCBI Taxonomy" id="498019"/>
    <lineage>
        <taxon>Eukaryota</taxon>
        <taxon>Fungi</taxon>
        <taxon>Dikarya</taxon>
        <taxon>Ascomycota</taxon>
        <taxon>Saccharomycotina</taxon>
        <taxon>Pichiomycetes</taxon>
        <taxon>Metschnikowiaceae</taxon>
        <taxon>Candidozyma</taxon>
    </lineage>
</organism>
<proteinExistence type="predicted"/>
<accession>A0A0L0P9F6</accession>
<comment type="caution">
    <text evidence="2">The sequence shown here is derived from an EMBL/GenBank/DDBJ whole genome shotgun (WGS) entry which is preliminary data.</text>
</comment>
<sequence length="403" mass="44244">MSSNKPGTPISSPRIGKQVKLDVPSTPPAAKGKKRLLAFLATPEQPSDQLPFSPGLKRTSSGMLKSPDYKLNSTNDGDPSILKTPKNSGYDSDERDTPRKLKLVRTPQFFSPGKRLFTDENSPNKQELAEISSQLKSRLSSALGKVKGQDKDKSQIAPVKLDFSDQSFTSTKESPTKMLKTSSPRRFSTPQGGSSSLPPALMQRANINLQTLQASPPPPPRTLGQDDRLQQSPEFRKSSERIPITYPEEDSNAQTALLAAFSRHKEKRRSFGTPTERRRSSIVLSLNGSRNLETSPYKVPPSHEGQPLKLPPINVAFNSKHSPPQDSEQDAVYSLMSLSSPQKLHDSRGHSRQQSQNTNSTQTLRSSSVVNTVLPPISGIMKNVDNDETDIEESTMSEGEESS</sequence>
<dbReference type="VEuPathDB" id="FungiDB:B9J08_004087"/>
<dbReference type="VEuPathDB" id="FungiDB:CJJ09_000015"/>